<comment type="caution">
    <text evidence="2">The sequence shown here is derived from an EMBL/GenBank/DDBJ whole genome shotgun (WGS) entry which is preliminary data.</text>
</comment>
<evidence type="ECO:0000313" key="2">
    <source>
        <dbReference type="EMBL" id="OXU29759.1"/>
    </source>
</evidence>
<proteinExistence type="predicted"/>
<organism evidence="2 3">
    <name type="scientific">Trichomalopsis sarcophagae</name>
    <dbReference type="NCBI Taxonomy" id="543379"/>
    <lineage>
        <taxon>Eukaryota</taxon>
        <taxon>Metazoa</taxon>
        <taxon>Ecdysozoa</taxon>
        <taxon>Arthropoda</taxon>
        <taxon>Hexapoda</taxon>
        <taxon>Insecta</taxon>
        <taxon>Pterygota</taxon>
        <taxon>Neoptera</taxon>
        <taxon>Endopterygota</taxon>
        <taxon>Hymenoptera</taxon>
        <taxon>Apocrita</taxon>
        <taxon>Proctotrupomorpha</taxon>
        <taxon>Chalcidoidea</taxon>
        <taxon>Pteromalidae</taxon>
        <taxon>Pteromalinae</taxon>
        <taxon>Trichomalopsis</taxon>
    </lineage>
</organism>
<evidence type="ECO:0000256" key="1">
    <source>
        <dbReference type="SAM" id="MobiDB-lite"/>
    </source>
</evidence>
<feature type="region of interest" description="Disordered" evidence="1">
    <location>
        <begin position="1"/>
        <end position="22"/>
    </location>
</feature>
<name>A0A232FH39_9HYME</name>
<dbReference type="Proteomes" id="UP000215335">
    <property type="component" value="Unassembled WGS sequence"/>
</dbReference>
<reference evidence="2 3" key="1">
    <citation type="journal article" date="2017" name="Curr. Biol.">
        <title>The Evolution of Venom by Co-option of Single-Copy Genes.</title>
        <authorList>
            <person name="Martinson E.O."/>
            <person name="Mrinalini"/>
            <person name="Kelkar Y.D."/>
            <person name="Chang C.H."/>
            <person name="Werren J.H."/>
        </authorList>
    </citation>
    <scope>NUCLEOTIDE SEQUENCE [LARGE SCALE GENOMIC DNA]</scope>
    <source>
        <strain evidence="2 3">Alberta</strain>
        <tissue evidence="2">Whole body</tissue>
    </source>
</reference>
<dbReference type="AlphaFoldDB" id="A0A232FH39"/>
<sequence length="86" mass="10287">MLKKARESRLPPRVTRRVDHGNDDSNVARARIISNHRLLILPLRLTGFTRWRRDVAPCAREIQSWRMFCCERKNVCERERELAEDD</sequence>
<evidence type="ECO:0000313" key="3">
    <source>
        <dbReference type="Proteomes" id="UP000215335"/>
    </source>
</evidence>
<accession>A0A232FH39</accession>
<protein>
    <submittedName>
        <fullName evidence="2">Uncharacterized protein</fullName>
    </submittedName>
</protein>
<gene>
    <name evidence="2" type="ORF">TSAR_014809</name>
</gene>
<dbReference type="EMBL" id="NNAY01000244">
    <property type="protein sequence ID" value="OXU29759.1"/>
    <property type="molecule type" value="Genomic_DNA"/>
</dbReference>
<keyword evidence="3" id="KW-1185">Reference proteome</keyword>